<dbReference type="Gene3D" id="1.10.10.10">
    <property type="entry name" value="Winged helix-like DNA-binding domain superfamily/Winged helix DNA-binding domain"/>
    <property type="match status" value="1"/>
</dbReference>
<dbReference type="RefSeq" id="WP_020645380.1">
    <property type="nucleotide sequence ID" value="NZ_QHHU01000012.1"/>
</dbReference>
<dbReference type="InterPro" id="IPR005158">
    <property type="entry name" value="BTAD"/>
</dbReference>
<evidence type="ECO:0000313" key="4">
    <source>
        <dbReference type="Proteomes" id="UP000286716"/>
    </source>
</evidence>
<proteinExistence type="predicted"/>
<dbReference type="InterPro" id="IPR036388">
    <property type="entry name" value="WH-like_DNA-bd_sf"/>
</dbReference>
<dbReference type="SMART" id="SM01043">
    <property type="entry name" value="BTAD"/>
    <property type="match status" value="1"/>
</dbReference>
<dbReference type="InterPro" id="IPR051677">
    <property type="entry name" value="AfsR-DnrI-RedD_regulator"/>
</dbReference>
<feature type="region of interest" description="Disordered" evidence="1">
    <location>
        <begin position="1"/>
        <end position="41"/>
    </location>
</feature>
<dbReference type="EMBL" id="QHHU01000012">
    <property type="protein sequence ID" value="RSM46658.1"/>
    <property type="molecule type" value="Genomic_DNA"/>
</dbReference>
<dbReference type="AlphaFoldDB" id="A0A428WUB7"/>
<feature type="domain" description="Bacterial transcriptional activator" evidence="2">
    <location>
        <begin position="132"/>
        <end position="269"/>
    </location>
</feature>
<protein>
    <submittedName>
        <fullName evidence="3">Transcriptional regulator</fullName>
    </submittedName>
</protein>
<name>A0A428WUB7_AMYBA</name>
<dbReference type="PANTHER" id="PTHR35807">
    <property type="entry name" value="TRANSCRIPTIONAL REGULATOR REDD-RELATED"/>
    <property type="match status" value="1"/>
</dbReference>
<evidence type="ECO:0000259" key="2">
    <source>
        <dbReference type="SMART" id="SM01043"/>
    </source>
</evidence>
<reference evidence="3 4" key="1">
    <citation type="submission" date="2018-05" db="EMBL/GenBank/DDBJ databases">
        <title>Evolution of GPA BGCs.</title>
        <authorList>
            <person name="Waglechner N."/>
            <person name="Wright G.D."/>
        </authorList>
    </citation>
    <scope>NUCLEOTIDE SEQUENCE [LARGE SCALE GENOMIC DNA]</scope>
    <source>
        <strain evidence="3 4">DSM 5908</strain>
    </source>
</reference>
<dbReference type="Gene3D" id="1.25.40.10">
    <property type="entry name" value="Tetratricopeptide repeat domain"/>
    <property type="match status" value="1"/>
</dbReference>
<dbReference type="OrthoDB" id="5509004at2"/>
<accession>A0A428WUB7</accession>
<dbReference type="Pfam" id="PF03704">
    <property type="entry name" value="BTAD"/>
    <property type="match status" value="1"/>
</dbReference>
<evidence type="ECO:0000256" key="1">
    <source>
        <dbReference type="SAM" id="MobiDB-lite"/>
    </source>
</evidence>
<dbReference type="SUPFAM" id="SSF48452">
    <property type="entry name" value="TPR-like"/>
    <property type="match status" value="1"/>
</dbReference>
<keyword evidence="4" id="KW-1185">Reference proteome</keyword>
<sequence>MFVDGTSARSFPPAVGIRPPASRRPFSTPVAPAPDAGSREPAGELTVLGGFRLVLDGEPVDVSVTGQRLVAALVCHSGSVARRRIAHLLWPDTTSARAHGNLRTVIYRLERTCPGLVETSGSSLRLAGGLRVDLESSTALANRILTNAGPLPAALRTDALEADFYHDLLPELDDEWLFEYQDRYHQLRLTTLETLSSRLAGTGLHGAAVNTALAVVHADSLRDSAHQTLIRACLVQGNRQEALSYFADYQRIFRDELGVEPATTMGQLLRGPSRDVEAGVEV</sequence>
<dbReference type="InterPro" id="IPR011990">
    <property type="entry name" value="TPR-like_helical_dom_sf"/>
</dbReference>
<comment type="caution">
    <text evidence="3">The sequence shown here is derived from an EMBL/GenBank/DDBJ whole genome shotgun (WGS) entry which is preliminary data.</text>
</comment>
<evidence type="ECO:0000313" key="3">
    <source>
        <dbReference type="EMBL" id="RSM46658.1"/>
    </source>
</evidence>
<organism evidence="3 4">
    <name type="scientific">Amycolatopsis balhimycina DSM 5908</name>
    <dbReference type="NCBI Taxonomy" id="1081091"/>
    <lineage>
        <taxon>Bacteria</taxon>
        <taxon>Bacillati</taxon>
        <taxon>Actinomycetota</taxon>
        <taxon>Actinomycetes</taxon>
        <taxon>Pseudonocardiales</taxon>
        <taxon>Pseudonocardiaceae</taxon>
        <taxon>Amycolatopsis</taxon>
    </lineage>
</organism>
<dbReference type="Proteomes" id="UP000286716">
    <property type="component" value="Unassembled WGS sequence"/>
</dbReference>
<gene>
    <name evidence="3" type="ORF">DMA12_10480</name>
</gene>